<accession>X1K402</accession>
<feature type="domain" description="TnsA endonuclease N-terminal" evidence="1">
    <location>
        <begin position="37"/>
        <end position="113"/>
    </location>
</feature>
<dbReference type="AlphaFoldDB" id="X1K402"/>
<protein>
    <recommendedName>
        <fullName evidence="1">TnsA endonuclease N-terminal domain-containing protein</fullName>
    </recommendedName>
</protein>
<dbReference type="EMBL" id="BARV01001905">
    <property type="protein sequence ID" value="GAI01288.1"/>
    <property type="molecule type" value="Genomic_DNA"/>
</dbReference>
<organism evidence="2">
    <name type="scientific">marine sediment metagenome</name>
    <dbReference type="NCBI Taxonomy" id="412755"/>
    <lineage>
        <taxon>unclassified sequences</taxon>
        <taxon>metagenomes</taxon>
        <taxon>ecological metagenomes</taxon>
    </lineage>
</organism>
<comment type="caution">
    <text evidence="2">The sequence shown here is derived from an EMBL/GenBank/DDBJ whole genome shotgun (WGS) entry which is preliminary data.</text>
</comment>
<evidence type="ECO:0000259" key="1">
    <source>
        <dbReference type="Pfam" id="PF08722"/>
    </source>
</evidence>
<reference evidence="2" key="1">
    <citation type="journal article" date="2014" name="Front. Microbiol.">
        <title>High frequency of phylogenetically diverse reductive dehalogenase-homologous genes in deep subseafloor sedimentary metagenomes.</title>
        <authorList>
            <person name="Kawai M."/>
            <person name="Futagami T."/>
            <person name="Toyoda A."/>
            <person name="Takaki Y."/>
            <person name="Nishi S."/>
            <person name="Hori S."/>
            <person name="Arai W."/>
            <person name="Tsubouchi T."/>
            <person name="Morono Y."/>
            <person name="Uchiyama I."/>
            <person name="Ito T."/>
            <person name="Fujiyama A."/>
            <person name="Inagaki F."/>
            <person name="Takami H."/>
        </authorList>
    </citation>
    <scope>NUCLEOTIDE SEQUENCE</scope>
    <source>
        <strain evidence="2">Expedition CK06-06</strain>
    </source>
</reference>
<gene>
    <name evidence="2" type="ORF">S06H3_05203</name>
</gene>
<name>X1K402_9ZZZZ</name>
<evidence type="ECO:0000313" key="2">
    <source>
        <dbReference type="EMBL" id="GAI01288.1"/>
    </source>
</evidence>
<sequence length="115" mass="13911">MPRPERGEFKENSKSPYNFEYYDSSWELEYMEELEADENVVKWTKNHGIVVPYWDEDGKMRGFKPDFLVQTKEGIEIREMKGGHLLRTSRYKRKISAAEEWCKARKMKFRTISKY</sequence>
<proteinExistence type="predicted"/>
<dbReference type="Pfam" id="PF08722">
    <property type="entry name" value="Tn7_TnsA-like_N"/>
    <property type="match status" value="1"/>
</dbReference>
<dbReference type="InterPro" id="IPR014833">
    <property type="entry name" value="TnsA_N"/>
</dbReference>